<proteinExistence type="predicted"/>
<gene>
    <name evidence="1" type="ORF">SDC9_183602</name>
</gene>
<reference evidence="1" key="1">
    <citation type="submission" date="2019-08" db="EMBL/GenBank/DDBJ databases">
        <authorList>
            <person name="Kucharzyk K."/>
            <person name="Murdoch R.W."/>
            <person name="Higgins S."/>
            <person name="Loffler F."/>
        </authorList>
    </citation>
    <scope>NUCLEOTIDE SEQUENCE</scope>
</reference>
<sequence length="80" mass="8826">MAVVHHDKRIVPVGEVTNSDEVCNRSVHGKNAVGHNEPHPRLLRLFETPFKVFHVAVFISEALCPAKPNAVNDAGMVEFV</sequence>
<dbReference type="EMBL" id="VSSQ01090043">
    <property type="protein sequence ID" value="MPN36097.1"/>
    <property type="molecule type" value="Genomic_DNA"/>
</dbReference>
<accession>A0A645HAN6</accession>
<protein>
    <submittedName>
        <fullName evidence="1">Uncharacterized protein</fullName>
    </submittedName>
</protein>
<dbReference type="AlphaFoldDB" id="A0A645HAN6"/>
<organism evidence="1">
    <name type="scientific">bioreactor metagenome</name>
    <dbReference type="NCBI Taxonomy" id="1076179"/>
    <lineage>
        <taxon>unclassified sequences</taxon>
        <taxon>metagenomes</taxon>
        <taxon>ecological metagenomes</taxon>
    </lineage>
</organism>
<name>A0A645HAN6_9ZZZZ</name>
<evidence type="ECO:0000313" key="1">
    <source>
        <dbReference type="EMBL" id="MPN36097.1"/>
    </source>
</evidence>
<comment type="caution">
    <text evidence="1">The sequence shown here is derived from an EMBL/GenBank/DDBJ whole genome shotgun (WGS) entry which is preliminary data.</text>
</comment>